<reference evidence="6 7" key="1">
    <citation type="journal article" date="2020" name="New Microbes New Infect">
        <title>Sellimonas caecigallum sp. nov., description and genome sequence of a new member of the Sellimonas genus isolated from the cecum of feral chicken.</title>
        <authorList>
            <person name="Wongkuna S."/>
            <person name="Ghimire S."/>
            <person name="Antony L."/>
            <person name="Chankhamhaengdecha S."/>
            <person name="Janvilisri T."/>
            <person name="Scaria J."/>
        </authorList>
    </citation>
    <scope>NUCLEOTIDE SEQUENCE [LARGE SCALE GENOMIC DNA]</scope>
    <source>
        <strain evidence="6 7">SW451</strain>
    </source>
</reference>
<dbReference type="Proteomes" id="UP000779049">
    <property type="component" value="Unassembled WGS sequence"/>
</dbReference>
<evidence type="ECO:0000256" key="4">
    <source>
        <dbReference type="PROSITE-ProRule" id="PRU00236"/>
    </source>
</evidence>
<dbReference type="InterPro" id="IPR026590">
    <property type="entry name" value="Ssirtuin_cat_dom"/>
</dbReference>
<evidence type="ECO:0000313" key="6">
    <source>
        <dbReference type="EMBL" id="MBY0758621.1"/>
    </source>
</evidence>
<dbReference type="PANTHER" id="PTHR11085">
    <property type="entry name" value="NAD-DEPENDENT PROTEIN DEACYLASE SIRTUIN-5, MITOCHONDRIAL-RELATED"/>
    <property type="match status" value="1"/>
</dbReference>
<accession>A0ABS7L6D2</accession>
<keyword evidence="7" id="KW-1185">Reference proteome</keyword>
<organism evidence="6 7">
    <name type="scientific">Sellimonas caecigallum</name>
    <dbReference type="NCBI Taxonomy" id="2592333"/>
    <lineage>
        <taxon>Bacteria</taxon>
        <taxon>Bacillati</taxon>
        <taxon>Bacillota</taxon>
        <taxon>Clostridia</taxon>
        <taxon>Lachnospirales</taxon>
        <taxon>Lachnospiraceae</taxon>
        <taxon>Sellimonas</taxon>
    </lineage>
</organism>
<keyword evidence="4" id="KW-0862">Zinc</keyword>
<evidence type="ECO:0000259" key="5">
    <source>
        <dbReference type="PROSITE" id="PS50305"/>
    </source>
</evidence>
<feature type="binding site" evidence="4">
    <location>
        <position position="132"/>
    </location>
    <ligand>
        <name>Zn(2+)</name>
        <dbReference type="ChEBI" id="CHEBI:29105"/>
    </ligand>
</feature>
<name>A0ABS7L6D2_9FIRM</name>
<keyword evidence="3" id="KW-0520">NAD</keyword>
<protein>
    <recommendedName>
        <fullName evidence="1">protein acetyllysine N-acetyltransferase</fullName>
        <ecNumber evidence="1">2.3.1.286</ecNumber>
    </recommendedName>
</protein>
<dbReference type="SUPFAM" id="SSF52467">
    <property type="entry name" value="DHS-like NAD/FAD-binding domain"/>
    <property type="match status" value="1"/>
</dbReference>
<dbReference type="PANTHER" id="PTHR11085:SF4">
    <property type="entry name" value="NAD-DEPENDENT PROTEIN DEACYLASE"/>
    <property type="match status" value="1"/>
</dbReference>
<dbReference type="PROSITE" id="PS50305">
    <property type="entry name" value="SIRTUIN"/>
    <property type="match status" value="1"/>
</dbReference>
<gene>
    <name evidence="6" type="ORF">FLB61_05875</name>
</gene>
<feature type="domain" description="Deacetylase sirtuin-type" evidence="5">
    <location>
        <begin position="1"/>
        <end position="244"/>
    </location>
</feature>
<dbReference type="RefSeq" id="WP_221919645.1">
    <property type="nucleotide sequence ID" value="NZ_CP173660.1"/>
</dbReference>
<feature type="binding site" evidence="4">
    <location>
        <position position="153"/>
    </location>
    <ligand>
        <name>Zn(2+)</name>
        <dbReference type="ChEBI" id="CHEBI:29105"/>
    </ligand>
</feature>
<keyword evidence="4" id="KW-0479">Metal-binding</keyword>
<dbReference type="Gene3D" id="3.40.50.1220">
    <property type="entry name" value="TPP-binding domain"/>
    <property type="match status" value="1"/>
</dbReference>
<comment type="caution">
    <text evidence="6">The sequence shown here is derived from an EMBL/GenBank/DDBJ whole genome shotgun (WGS) entry which is preliminary data.</text>
</comment>
<feature type="active site" description="Proton acceptor" evidence="4">
    <location>
        <position position="124"/>
    </location>
</feature>
<sequence>MQEKSKLDILKEIVDQGQYVVVLCGSGMLEECGFHSLKDQNAAYEIEEKYGRSPEYLYTDAFFNTRTEMFFEFYKNEILVELEPTESVKTLAAMEKAGKLKCIITSNIYELSERGGCRNVIDLHGSIYRNKCMRCHKEYSLEYIKNAPKIPYCEDCHGVVRPGVSFFGEMLDSDKLSRTLEEIEKCDVLLLLGTSLSSEVFHNYVRCFEGSRIVVIHTKPTLMDDKADLVIYDEPRNILPELGY</sequence>
<proteinExistence type="predicted"/>
<dbReference type="InterPro" id="IPR050134">
    <property type="entry name" value="NAD-dep_sirtuin_deacylases"/>
</dbReference>
<feature type="binding site" evidence="4">
    <location>
        <position position="135"/>
    </location>
    <ligand>
        <name>Zn(2+)</name>
        <dbReference type="ChEBI" id="CHEBI:29105"/>
    </ligand>
</feature>
<evidence type="ECO:0000313" key="7">
    <source>
        <dbReference type="Proteomes" id="UP000779049"/>
    </source>
</evidence>
<dbReference type="EMBL" id="VIRV01000006">
    <property type="protein sequence ID" value="MBY0758621.1"/>
    <property type="molecule type" value="Genomic_DNA"/>
</dbReference>
<evidence type="ECO:0000256" key="1">
    <source>
        <dbReference type="ARBA" id="ARBA00012928"/>
    </source>
</evidence>
<dbReference type="InterPro" id="IPR029035">
    <property type="entry name" value="DHS-like_NAD/FAD-binding_dom"/>
</dbReference>
<evidence type="ECO:0000256" key="3">
    <source>
        <dbReference type="ARBA" id="ARBA00023027"/>
    </source>
</evidence>
<evidence type="ECO:0000256" key="2">
    <source>
        <dbReference type="ARBA" id="ARBA00022679"/>
    </source>
</evidence>
<dbReference type="Pfam" id="PF02146">
    <property type="entry name" value="SIR2"/>
    <property type="match status" value="1"/>
</dbReference>
<dbReference type="Gene3D" id="3.30.1600.10">
    <property type="entry name" value="SIR2/SIRT2 'Small Domain"/>
    <property type="match status" value="1"/>
</dbReference>
<keyword evidence="2" id="KW-0808">Transferase</keyword>
<feature type="binding site" evidence="4">
    <location>
        <position position="156"/>
    </location>
    <ligand>
        <name>Zn(2+)</name>
        <dbReference type="ChEBI" id="CHEBI:29105"/>
    </ligand>
</feature>
<dbReference type="InterPro" id="IPR026591">
    <property type="entry name" value="Sirtuin_cat_small_dom_sf"/>
</dbReference>
<dbReference type="InterPro" id="IPR003000">
    <property type="entry name" value="Sirtuin"/>
</dbReference>
<dbReference type="EC" id="2.3.1.286" evidence="1"/>